<keyword evidence="1" id="KW-0862">Zinc</keyword>
<evidence type="ECO:0000256" key="1">
    <source>
        <dbReference type="PROSITE-ProRule" id="PRU00325"/>
    </source>
</evidence>
<keyword evidence="1" id="KW-0863">Zinc-finger</keyword>
<dbReference type="GO" id="GO:0008270">
    <property type="term" value="F:zinc ion binding"/>
    <property type="evidence" value="ECO:0007669"/>
    <property type="project" value="UniProtKB-KW"/>
</dbReference>
<dbReference type="InterPro" id="IPR007527">
    <property type="entry name" value="Znf_SWIM"/>
</dbReference>
<dbReference type="Pfam" id="PF04434">
    <property type="entry name" value="SWIM"/>
    <property type="match status" value="1"/>
</dbReference>
<evidence type="ECO:0000313" key="3">
    <source>
        <dbReference type="EMBL" id="SGY77433.1"/>
    </source>
</evidence>
<accession>A0A2X0PDI5</accession>
<proteinExistence type="predicted"/>
<organism evidence="3 4">
    <name type="scientific">Microbotryum silenes-dioicae</name>
    <dbReference type="NCBI Taxonomy" id="796604"/>
    <lineage>
        <taxon>Eukaryota</taxon>
        <taxon>Fungi</taxon>
        <taxon>Dikarya</taxon>
        <taxon>Basidiomycota</taxon>
        <taxon>Pucciniomycotina</taxon>
        <taxon>Microbotryomycetes</taxon>
        <taxon>Microbotryales</taxon>
        <taxon>Microbotryaceae</taxon>
        <taxon>Microbotryum</taxon>
    </lineage>
</organism>
<keyword evidence="4" id="KW-1185">Reference proteome</keyword>
<evidence type="ECO:0000259" key="2">
    <source>
        <dbReference type="PROSITE" id="PS50966"/>
    </source>
</evidence>
<dbReference type="AlphaFoldDB" id="A0A2X0PDI5"/>
<keyword evidence="1" id="KW-0479">Metal-binding</keyword>
<protein>
    <submittedName>
        <fullName evidence="3">BQ5605_C005g03637 protein</fullName>
    </submittedName>
</protein>
<reference evidence="3 4" key="1">
    <citation type="submission" date="2016-11" db="EMBL/GenBank/DDBJ databases">
        <authorList>
            <person name="Jaros S."/>
            <person name="Januszkiewicz K."/>
            <person name="Wedrychowicz H."/>
        </authorList>
    </citation>
    <scope>NUCLEOTIDE SEQUENCE [LARGE SCALE GENOMIC DNA]</scope>
</reference>
<evidence type="ECO:0000313" key="4">
    <source>
        <dbReference type="Proteomes" id="UP000249464"/>
    </source>
</evidence>
<feature type="domain" description="SWIM-type" evidence="2">
    <location>
        <begin position="180"/>
        <end position="218"/>
    </location>
</feature>
<dbReference type="Proteomes" id="UP000249464">
    <property type="component" value="Unassembled WGS sequence"/>
</dbReference>
<gene>
    <name evidence="3" type="primary">BQ5605_C005g03637</name>
    <name evidence="3" type="ORF">BQ5605_C005G03637</name>
</gene>
<dbReference type="EMBL" id="FQNC01000047">
    <property type="protein sequence ID" value="SGY77433.1"/>
    <property type="molecule type" value="Genomic_DNA"/>
</dbReference>
<name>A0A2X0PDI5_9BASI</name>
<dbReference type="PROSITE" id="PS50966">
    <property type="entry name" value="ZF_SWIM"/>
    <property type="match status" value="1"/>
</dbReference>
<sequence length="343" mass="38965">MHLQVLNDLHHSNTMSSNPLFDSSMSYKTTCDHQLATPQDRRPFQSTVNTLLDAHADYPGTRLKGQHRRVLLEKYICNWAGSPRAVAESLISCLSEGHVSRDHHQKLHRVRQEISLIVTGFVRRRSSRAETQRQNTAQSTEWSRANDMVTEMDDDGDIYVTSFGEDEQEDEDSTFIETSYIVGLNPTDSSVISTCDCPDFVRHMFPCKHMWLAALQAIPNNTAEHEDRIQLYRRLAEEAGRVHAKLLRTLQELKADKCNPHGWRTLGWPRLSSRQAKIPLGKIDLNFDNVTSSVTERLSPRPFKSILLVHRCEAPTIWPSPSKFPSATCGVTKMECGTLCISH</sequence>